<dbReference type="SUPFAM" id="SSF48403">
    <property type="entry name" value="Ankyrin repeat"/>
    <property type="match status" value="2"/>
</dbReference>
<proteinExistence type="predicted"/>
<feature type="repeat" description="ANK" evidence="3">
    <location>
        <begin position="235"/>
        <end position="267"/>
    </location>
</feature>
<dbReference type="Pfam" id="PF13637">
    <property type="entry name" value="Ank_4"/>
    <property type="match status" value="2"/>
</dbReference>
<dbReference type="Pfam" id="PF00023">
    <property type="entry name" value="Ank"/>
    <property type="match status" value="2"/>
</dbReference>
<evidence type="ECO:0000256" key="4">
    <source>
        <dbReference type="SAM" id="MobiDB-lite"/>
    </source>
</evidence>
<feature type="repeat" description="ANK" evidence="3">
    <location>
        <begin position="510"/>
        <end position="530"/>
    </location>
</feature>
<dbReference type="PROSITE" id="PS50088">
    <property type="entry name" value="ANK_REPEAT"/>
    <property type="match status" value="6"/>
</dbReference>
<dbReference type="PANTHER" id="PTHR24198:SF165">
    <property type="entry name" value="ANKYRIN REPEAT-CONTAINING PROTEIN-RELATED"/>
    <property type="match status" value="1"/>
</dbReference>
<dbReference type="PANTHER" id="PTHR24198">
    <property type="entry name" value="ANKYRIN REPEAT AND PROTEIN KINASE DOMAIN-CONTAINING PROTEIN"/>
    <property type="match status" value="1"/>
</dbReference>
<keyword evidence="1" id="KW-0677">Repeat</keyword>
<feature type="repeat" description="ANK" evidence="3">
    <location>
        <begin position="268"/>
        <end position="290"/>
    </location>
</feature>
<evidence type="ECO:0000256" key="2">
    <source>
        <dbReference type="ARBA" id="ARBA00023043"/>
    </source>
</evidence>
<name>A0A812W4D9_SYMPI</name>
<dbReference type="EMBL" id="CAJNIZ010043749">
    <property type="protein sequence ID" value="CAE7667878.1"/>
    <property type="molecule type" value="Genomic_DNA"/>
</dbReference>
<dbReference type="SMART" id="SM00248">
    <property type="entry name" value="ANK"/>
    <property type="match status" value="9"/>
</dbReference>
<dbReference type="PRINTS" id="PR01415">
    <property type="entry name" value="ANKYRIN"/>
</dbReference>
<dbReference type="Pfam" id="PF12796">
    <property type="entry name" value="Ank_2"/>
    <property type="match status" value="1"/>
</dbReference>
<keyword evidence="6" id="KW-1185">Reference proteome</keyword>
<dbReference type="Proteomes" id="UP000649617">
    <property type="component" value="Unassembled WGS sequence"/>
</dbReference>
<dbReference type="InterPro" id="IPR002110">
    <property type="entry name" value="Ankyrin_rpt"/>
</dbReference>
<dbReference type="Gene3D" id="2.60.120.620">
    <property type="entry name" value="q2cbj1_9rhob like domain"/>
    <property type="match status" value="1"/>
</dbReference>
<keyword evidence="2 3" id="KW-0040">ANK repeat</keyword>
<dbReference type="OrthoDB" id="539213at2759"/>
<evidence type="ECO:0000313" key="6">
    <source>
        <dbReference type="Proteomes" id="UP000649617"/>
    </source>
</evidence>
<feature type="repeat" description="ANK" evidence="3">
    <location>
        <begin position="338"/>
        <end position="370"/>
    </location>
</feature>
<organism evidence="5 6">
    <name type="scientific">Symbiodinium pilosum</name>
    <name type="common">Dinoflagellate</name>
    <dbReference type="NCBI Taxonomy" id="2952"/>
    <lineage>
        <taxon>Eukaryota</taxon>
        <taxon>Sar</taxon>
        <taxon>Alveolata</taxon>
        <taxon>Dinophyceae</taxon>
        <taxon>Suessiales</taxon>
        <taxon>Symbiodiniaceae</taxon>
        <taxon>Symbiodinium</taxon>
    </lineage>
</organism>
<dbReference type="AlphaFoldDB" id="A0A812W4D9"/>
<dbReference type="Gene3D" id="1.25.40.20">
    <property type="entry name" value="Ankyrin repeat-containing domain"/>
    <property type="match status" value="3"/>
</dbReference>
<protein>
    <submittedName>
        <fullName evidence="5">Ank1 protein</fullName>
    </submittedName>
</protein>
<sequence>MAQQVLQTGRADRTRAHVAALWANVNGPGDWNVAHQHAEDGATGEAVPRISGVYYPSLGPEDAVCKAQLQFPGCDCSPTYPCASDGCSVDPKPGMLVLFPASSLHSVAACDDSGGLHGTGAPAARISFAFNLLTRTLSSDLQAQAAAGNLSGVPPLQARADVNAKDALGFAALHHAAEAGHLAMVDLLLEQGADPMLLSGNGSLALHLALDSNNAEAATRLLEAVPSSATQAGGTGSMPAHIAAGHGNVDLLGRLLQLRADLQSKQHDGSTPLHTAVQNGHAEAVQFILQEPSVPHDAVKAADARRYQPAHEAARGGLLPILSELLSARADLKAKDDKGHSLLYWAAHGGHVQALDLLLQAGARIEDAPEVPVVEGGQRGEAMANYLAAALVGPQLDQAGSGNTPQLQMSEMTLMHVAATAGHTSIAQRLRELGLSPSAGASSARVQPLHLAATGGHVAMLRWLLQAGVKVDAPARGDLRPIHFASLDGHLPLLEALLSARASPSASAADGSSPLHVAASKGHQETVQLL</sequence>
<feature type="region of interest" description="Disordered" evidence="4">
    <location>
        <begin position="509"/>
        <end position="530"/>
    </location>
</feature>
<comment type="caution">
    <text evidence="5">The sequence shown here is derived from an EMBL/GenBank/DDBJ whole genome shotgun (WGS) entry which is preliminary data.</text>
</comment>
<evidence type="ECO:0000256" key="1">
    <source>
        <dbReference type="ARBA" id="ARBA00022737"/>
    </source>
</evidence>
<evidence type="ECO:0000256" key="3">
    <source>
        <dbReference type="PROSITE-ProRule" id="PRU00023"/>
    </source>
</evidence>
<dbReference type="InterPro" id="IPR036770">
    <property type="entry name" value="Ankyrin_rpt-contain_sf"/>
</dbReference>
<feature type="repeat" description="ANK" evidence="3">
    <location>
        <begin position="168"/>
        <end position="200"/>
    </location>
</feature>
<reference evidence="5" key="1">
    <citation type="submission" date="2021-02" db="EMBL/GenBank/DDBJ databases">
        <authorList>
            <person name="Dougan E. K."/>
            <person name="Rhodes N."/>
            <person name="Thang M."/>
            <person name="Chan C."/>
        </authorList>
    </citation>
    <scope>NUCLEOTIDE SEQUENCE</scope>
</reference>
<feature type="repeat" description="ANK" evidence="3">
    <location>
        <begin position="444"/>
        <end position="476"/>
    </location>
</feature>
<gene>
    <name evidence="5" type="primary">Ank1</name>
    <name evidence="5" type="ORF">SPIL2461_LOCUS18334</name>
</gene>
<evidence type="ECO:0000313" key="5">
    <source>
        <dbReference type="EMBL" id="CAE7667878.1"/>
    </source>
</evidence>
<accession>A0A812W4D9</accession>
<dbReference type="PROSITE" id="PS50297">
    <property type="entry name" value="ANK_REP_REGION"/>
    <property type="match status" value="5"/>
</dbReference>